<keyword evidence="2" id="KW-1185">Reference proteome</keyword>
<accession>A0ACB6Z3F5</accession>
<reference evidence="1" key="2">
    <citation type="journal article" date="2020" name="Nat. Commun.">
        <title>Large-scale genome sequencing of mycorrhizal fungi provides insights into the early evolution of symbiotic traits.</title>
        <authorList>
            <person name="Miyauchi S."/>
            <person name="Kiss E."/>
            <person name="Kuo A."/>
            <person name="Drula E."/>
            <person name="Kohler A."/>
            <person name="Sanchez-Garcia M."/>
            <person name="Morin E."/>
            <person name="Andreopoulos B."/>
            <person name="Barry K.W."/>
            <person name="Bonito G."/>
            <person name="Buee M."/>
            <person name="Carver A."/>
            <person name="Chen C."/>
            <person name="Cichocki N."/>
            <person name="Clum A."/>
            <person name="Culley D."/>
            <person name="Crous P.W."/>
            <person name="Fauchery L."/>
            <person name="Girlanda M."/>
            <person name="Hayes R.D."/>
            <person name="Keri Z."/>
            <person name="LaButti K."/>
            <person name="Lipzen A."/>
            <person name="Lombard V."/>
            <person name="Magnuson J."/>
            <person name="Maillard F."/>
            <person name="Murat C."/>
            <person name="Nolan M."/>
            <person name="Ohm R.A."/>
            <person name="Pangilinan J."/>
            <person name="Pereira M.F."/>
            <person name="Perotto S."/>
            <person name="Peter M."/>
            <person name="Pfister S."/>
            <person name="Riley R."/>
            <person name="Sitrit Y."/>
            <person name="Stielow J.B."/>
            <person name="Szollosi G."/>
            <person name="Zifcakova L."/>
            <person name="Stursova M."/>
            <person name="Spatafora J.W."/>
            <person name="Tedersoo L."/>
            <person name="Vaario L.M."/>
            <person name="Yamada A."/>
            <person name="Yan M."/>
            <person name="Wang P."/>
            <person name="Xu J."/>
            <person name="Bruns T."/>
            <person name="Baldrian P."/>
            <person name="Vilgalys R."/>
            <person name="Dunand C."/>
            <person name="Henrissat B."/>
            <person name="Grigoriev I.V."/>
            <person name="Hibbett D."/>
            <person name="Nagy L.G."/>
            <person name="Martin F.M."/>
        </authorList>
    </citation>
    <scope>NUCLEOTIDE SEQUENCE</scope>
    <source>
        <strain evidence="1">P2</strain>
    </source>
</reference>
<organism evidence="1 2">
    <name type="scientific">Thelephora ganbajun</name>
    <name type="common">Ganba fungus</name>
    <dbReference type="NCBI Taxonomy" id="370292"/>
    <lineage>
        <taxon>Eukaryota</taxon>
        <taxon>Fungi</taxon>
        <taxon>Dikarya</taxon>
        <taxon>Basidiomycota</taxon>
        <taxon>Agaricomycotina</taxon>
        <taxon>Agaricomycetes</taxon>
        <taxon>Thelephorales</taxon>
        <taxon>Thelephoraceae</taxon>
        <taxon>Thelephora</taxon>
    </lineage>
</organism>
<name>A0ACB6Z3F5_THEGA</name>
<gene>
    <name evidence="1" type="ORF">BDM02DRAFT_3151355</name>
</gene>
<sequence>MARRSAAPNSGPAYYSRSAVTGRPGIQDLDGVETSTFSRFMDEEIWAPEKLPGNIAIVTSISVFAAGIFFVRKFGDLIIP</sequence>
<dbReference type="Proteomes" id="UP000886501">
    <property type="component" value="Unassembled WGS sequence"/>
</dbReference>
<protein>
    <submittedName>
        <fullName evidence="1">Uncharacterized protein</fullName>
    </submittedName>
</protein>
<dbReference type="EMBL" id="MU118196">
    <property type="protein sequence ID" value="KAF9643666.1"/>
    <property type="molecule type" value="Genomic_DNA"/>
</dbReference>
<evidence type="ECO:0000313" key="1">
    <source>
        <dbReference type="EMBL" id="KAF9643666.1"/>
    </source>
</evidence>
<reference evidence="1" key="1">
    <citation type="submission" date="2019-10" db="EMBL/GenBank/DDBJ databases">
        <authorList>
            <consortium name="DOE Joint Genome Institute"/>
            <person name="Kuo A."/>
            <person name="Miyauchi S."/>
            <person name="Kiss E."/>
            <person name="Drula E."/>
            <person name="Kohler A."/>
            <person name="Sanchez-Garcia M."/>
            <person name="Andreopoulos B."/>
            <person name="Barry K.W."/>
            <person name="Bonito G."/>
            <person name="Buee M."/>
            <person name="Carver A."/>
            <person name="Chen C."/>
            <person name="Cichocki N."/>
            <person name="Clum A."/>
            <person name="Culley D."/>
            <person name="Crous P.W."/>
            <person name="Fauchery L."/>
            <person name="Girlanda M."/>
            <person name="Hayes R."/>
            <person name="Keri Z."/>
            <person name="Labutti K."/>
            <person name="Lipzen A."/>
            <person name="Lombard V."/>
            <person name="Magnuson J."/>
            <person name="Maillard F."/>
            <person name="Morin E."/>
            <person name="Murat C."/>
            <person name="Nolan M."/>
            <person name="Ohm R."/>
            <person name="Pangilinan J."/>
            <person name="Pereira M."/>
            <person name="Perotto S."/>
            <person name="Peter M."/>
            <person name="Riley R."/>
            <person name="Sitrit Y."/>
            <person name="Stielow B."/>
            <person name="Szollosi G."/>
            <person name="Zifcakova L."/>
            <person name="Stursova M."/>
            <person name="Spatafora J.W."/>
            <person name="Tedersoo L."/>
            <person name="Vaario L.-M."/>
            <person name="Yamada A."/>
            <person name="Yan M."/>
            <person name="Wang P."/>
            <person name="Xu J."/>
            <person name="Bruns T."/>
            <person name="Baldrian P."/>
            <person name="Vilgalys R."/>
            <person name="Henrissat B."/>
            <person name="Grigoriev I.V."/>
            <person name="Hibbett D."/>
            <person name="Nagy L.G."/>
            <person name="Martin F.M."/>
        </authorList>
    </citation>
    <scope>NUCLEOTIDE SEQUENCE</scope>
    <source>
        <strain evidence="1">P2</strain>
    </source>
</reference>
<evidence type="ECO:0000313" key="2">
    <source>
        <dbReference type="Proteomes" id="UP000886501"/>
    </source>
</evidence>
<comment type="caution">
    <text evidence="1">The sequence shown here is derived from an EMBL/GenBank/DDBJ whole genome shotgun (WGS) entry which is preliminary data.</text>
</comment>
<proteinExistence type="predicted"/>